<proteinExistence type="predicted"/>
<dbReference type="EMBL" id="LR877173">
    <property type="protein sequence ID" value="CAD2222949.1"/>
    <property type="molecule type" value="Genomic_DNA"/>
</dbReference>
<evidence type="ECO:0000313" key="3">
    <source>
        <dbReference type="EMBL" id="CAD2222949.1"/>
    </source>
</evidence>
<gene>
    <name evidence="3" type="ORF">ADEAN_001050500</name>
</gene>
<sequence length="2116" mass="220892">MLNFTSAGSGVTPALSPYGTLPSPYTPGPAFTGTTFDGATLLGLASSTVYRDGRCAAALRAGSLTSSSLLGVYGPSTLQYTIGNYDPTVAQYYITCYQTPTCGIVDIGSPIRVHNYNPSDVTVSLTAPRRGQLLTVTFTRDESGELLTPGADRAVKQAGLTSCWGLSSTDGTVVSGSTSSTYFETIFYAQPPAQAATTSTRSCYHPTGSSWTEVPNGVADVLAANPASFSTTPTTARQEQQNYLQFHGTGLGAGDLAKIIPLSANCSDASTPPVEIVAYDASGNVLTNANTGWSVNVNGATTGLNFSSTVTGTYSVCYRLATDTVWTLVYDNLTVAERNPVDVVQTPVSTLEGELFTLNFTASTSGVSSLSANDRVALVQGENANCMNIRNLDLILTSPSRTDLLPNFIAFQLDQGTRGNYTICYMLSVGENRFSPVWGFDVVRVSPNPISIKVFPSATTLYVGQLNTLVFGGWGLHDEDLVKLIPSTSPKTDSACRTTVSASEVFLYPLVGNGTFAVQTWRSAAAGSYWICYKLRGGQYHVMTDEAALTVTASSTIPTGATTTKPDTVLDGSVVDWTLVGDTGCATGDILFYSEKECNDVPYYATVESVDDLPAGATRVNCSLLTSPVYVLVNATTAPTTLSLCYYRAGTPSSVSILQNNNINVVAGTPPMLQGTISAVAQQIFYFQLGVNPAATDYLVLVRNTADCRGATAPNDVAVFLTSVYNSAAAVLDVTTAVPGAGDFYICYSRAAEQCADGDCARVVGRIESTNANPQSWTIDPSSLYLSTPAQVTFYFPTSGASTSQASAAVFMVHLTNNVSSDTITMTQVAEACLSVVSGASTAPVNLTFNSGTGKWAMPGAAVVGRYALCYNSVPSSVEHLTIFTPLQSVGPIVYGSLIDSVTFPAVPSVASLSSVILVGGGLSQNDQLVAVGVTGSTVPSDVCTNTAYSPRVTAEASTAGSGLSTIVRSFRFSSTGNYVLCYLSTLAPAGTDMELITPAPFTVMPNIVSVSVQNSIATVGVAATLEFSGSGMSASDTVAVVSVANIANPTVASVCGSATFSAMTTAAADGTSATYTFTPAVAGRHMICYRQSGGTDTLLLPNYITVNARTATAAVFYVQPSGCQTNLKCTQQPSVRLLNDAGEPTSSPYATLVLTLIHSNGTAAAEGLLSGGMTYTTTDSVTFEFLDQRVTLAGTYQVLATVTIPGSDTLTVRSSAFTVTDSASQVSDVATLACAPTGVLTGPTTVACTVTGVNALAPSSYSVVVTGGTSTTCDPPATPGSVPTCTFSVTVPASVTGDKLVNLVSVSVVPASPYEGWPVANSPLNIWVSTFPETTTSITCVSQNSNGLPDGSFVRAYDSLYCTVQGRALVDGVLANIVAPPSTLDITSTYNGDVATRAEVSPGETPATSSGLYVFTIEVWEARTLSVAGQVPSSRTSLTTWVPMTNSPINFTVLSTPSAASSTMTCATQGGSKLYFSPGSALTCTMTFMGSTGESINTLANDLTITMPEGGSATPPATNSYGSTLSFTAHSPAQPAAAPALRRATPLASTYDWLFHVDVVYTPSDLQIFSFAGTLVYVTSFSATTFDSGATVTLQMIGSGLDTTHRYIISTTGSSCTGVSATPSAGTAVGSLDLRFTVPNVNTFVVCYAPADAPDTPVLLNAQTFTVKGASGGDGAKESTSGWTTEDLVLLIVGVVFLFILLVLLAVLIWCLCITKRRRNKHTEQHVNTTTTTTNVTYNGIPSPTASGGVQNSSAEVFMPPRANDRFVAPNRDPSVSPVFNFSQPRDSSNSTPRYDTTQLRVNIDDHTRRGRNSPEGAYANLPPLPPLPDYVKRQQTPPTGLMSPLPPATNTHAYMDPTDTDSIDSYSTRSESERQHHKKKPQQRAPASQTTTMPPPPPPPGQAAVSKRKRRSNNYDYADIDSPSPPKPPRPADQTGLVATPRADFVGSLPRVPVSGPYEHLHTSSVENSPAKQSAPNILNTSPGESAGTSSTTMTSDVSGRGRRTASGAKRNSGNNSTIPGITPMSNVGVNLFPSNNNTNSNNNDNPPLMAVNSYSLPPPPAPPGAEDNNFNSSGSTRLIDSYSNNNNNPTNSGTTRVVGHTSKPMVRKGSNTR</sequence>
<dbReference type="OrthoDB" id="262785at2759"/>
<feature type="compositionally biased region" description="Polar residues" evidence="1">
    <location>
        <begin position="2071"/>
        <end position="2081"/>
    </location>
</feature>
<evidence type="ECO:0000256" key="1">
    <source>
        <dbReference type="SAM" id="MobiDB-lite"/>
    </source>
</evidence>
<name>A0A7G2CUH4_9TRYP</name>
<accession>A0A7G2CUH4</accession>
<keyword evidence="2" id="KW-1133">Transmembrane helix</keyword>
<dbReference type="VEuPathDB" id="TriTrypDB:ADEAN_001050500"/>
<feature type="compositionally biased region" description="Polar residues" evidence="1">
    <location>
        <begin position="2012"/>
        <end position="2031"/>
    </location>
</feature>
<evidence type="ECO:0000256" key="2">
    <source>
        <dbReference type="SAM" id="Phobius"/>
    </source>
</evidence>
<feature type="region of interest" description="Disordered" evidence="1">
    <location>
        <begin position="1950"/>
        <end position="2116"/>
    </location>
</feature>
<feature type="compositionally biased region" description="Polar residues" evidence="1">
    <location>
        <begin position="1965"/>
        <end position="2000"/>
    </location>
</feature>
<keyword evidence="2" id="KW-0812">Transmembrane</keyword>
<keyword evidence="4" id="KW-1185">Reference proteome</keyword>
<reference evidence="3 4" key="1">
    <citation type="submission" date="2020-08" db="EMBL/GenBank/DDBJ databases">
        <authorList>
            <person name="Newling K."/>
            <person name="Davey J."/>
            <person name="Forrester S."/>
        </authorList>
    </citation>
    <scope>NUCLEOTIDE SEQUENCE [LARGE SCALE GENOMIC DNA]</scope>
    <source>
        <strain evidence="4">Crithidia deanei Carvalho (ATCC PRA-265)</strain>
    </source>
</reference>
<feature type="transmembrane region" description="Helical" evidence="2">
    <location>
        <begin position="1689"/>
        <end position="1714"/>
    </location>
</feature>
<protein>
    <submittedName>
        <fullName evidence="3">Uncharacterized protein</fullName>
    </submittedName>
</protein>
<feature type="region of interest" description="Disordered" evidence="1">
    <location>
        <begin position="1771"/>
        <end position="1938"/>
    </location>
</feature>
<feature type="compositionally biased region" description="Low complexity" evidence="1">
    <location>
        <begin position="2036"/>
        <end position="2050"/>
    </location>
</feature>
<evidence type="ECO:0000313" key="4">
    <source>
        <dbReference type="Proteomes" id="UP000515908"/>
    </source>
</evidence>
<feature type="compositionally biased region" description="Low complexity" evidence="1">
    <location>
        <begin position="2084"/>
        <end position="2098"/>
    </location>
</feature>
<keyword evidence="2" id="KW-0472">Membrane</keyword>
<organism evidence="3 4">
    <name type="scientific">Angomonas deanei</name>
    <dbReference type="NCBI Taxonomy" id="59799"/>
    <lineage>
        <taxon>Eukaryota</taxon>
        <taxon>Discoba</taxon>
        <taxon>Euglenozoa</taxon>
        <taxon>Kinetoplastea</taxon>
        <taxon>Metakinetoplastina</taxon>
        <taxon>Trypanosomatida</taxon>
        <taxon>Trypanosomatidae</taxon>
        <taxon>Strigomonadinae</taxon>
        <taxon>Angomonas</taxon>
    </lineage>
</organism>
<dbReference type="Proteomes" id="UP000515908">
    <property type="component" value="Chromosome 29"/>
</dbReference>
<feature type="compositionally biased region" description="Polar residues" evidence="1">
    <location>
        <begin position="1779"/>
        <end position="1802"/>
    </location>
</feature>